<dbReference type="RefSeq" id="XP_060674700.1">
    <property type="nucleotide sequence ID" value="XM_060818717.1"/>
</dbReference>
<dbReference type="PANTHER" id="PTHR31170:SF9">
    <property type="entry name" value="PROTEIN, PUTATIVE (DUF247)-RELATED"/>
    <property type="match status" value="1"/>
</dbReference>
<proteinExistence type="predicted"/>
<evidence type="ECO:0000313" key="2">
    <source>
        <dbReference type="RefSeq" id="XP_060674700.1"/>
    </source>
</evidence>
<sequence>MEHHKTKYQQEFWKRDFSKHIGENDIEDFMRQEDRRQRIWDSYARTFELRNNPDLFFSVILRDALFIFELFLRDFENQLGNKKPDEVKDYILRTPWLRNVIELDLILLENQLPFFIFTELFEFILQTQPDNQMDMDFPFYLSKHGHPGALAGSGGLLSIAETRSQFIADDTIWGTETNFLKNIKHFTDMVRKFLCPTDLMVLLSQPAQPNQPPCSSCYSQTNTYVNYNGMEDPSVHYTTCFYSAKQLDKAGIEDNTDCLMRNVMALEQCVYPFQSYICDHISLLDHLINTAEDVELLVEKRIVDNLLGSNDAVPDLVNKLCDQIVESGLCYGTICKQLNKHHDNFWNVTKKSLSGFTSRIFGLAVLV</sequence>
<reference evidence="2" key="1">
    <citation type="submission" date="2025-08" db="UniProtKB">
        <authorList>
            <consortium name="RefSeq"/>
        </authorList>
    </citation>
    <scope>IDENTIFICATION</scope>
    <source>
        <tissue evidence="2">Seedling</tissue>
    </source>
</reference>
<evidence type="ECO:0000313" key="1">
    <source>
        <dbReference type="Proteomes" id="UP001652623"/>
    </source>
</evidence>
<dbReference type="PANTHER" id="PTHR31170">
    <property type="entry name" value="BNAC04G53230D PROTEIN"/>
    <property type="match status" value="1"/>
</dbReference>
<organism evidence="1 2">
    <name type="scientific">Ziziphus jujuba</name>
    <name type="common">Chinese jujube</name>
    <name type="synonym">Ziziphus sativa</name>
    <dbReference type="NCBI Taxonomy" id="326968"/>
    <lineage>
        <taxon>Eukaryota</taxon>
        <taxon>Viridiplantae</taxon>
        <taxon>Streptophyta</taxon>
        <taxon>Embryophyta</taxon>
        <taxon>Tracheophyta</taxon>
        <taxon>Spermatophyta</taxon>
        <taxon>Magnoliopsida</taxon>
        <taxon>eudicotyledons</taxon>
        <taxon>Gunneridae</taxon>
        <taxon>Pentapetalae</taxon>
        <taxon>rosids</taxon>
        <taxon>fabids</taxon>
        <taxon>Rosales</taxon>
        <taxon>Rhamnaceae</taxon>
        <taxon>Paliureae</taxon>
        <taxon>Ziziphus</taxon>
    </lineage>
</organism>
<gene>
    <name evidence="2" type="primary">LOC125423954</name>
</gene>
<protein>
    <submittedName>
        <fullName evidence="2">UPF0481 protein At3g47200-like</fullName>
    </submittedName>
</protein>
<accession>A0ABM4AD95</accession>
<name>A0ABM4AD95_ZIZJJ</name>
<keyword evidence="1" id="KW-1185">Reference proteome</keyword>
<dbReference type="Proteomes" id="UP001652623">
    <property type="component" value="Chromosome 7"/>
</dbReference>
<dbReference type="GeneID" id="125423954"/>
<dbReference type="Pfam" id="PF03140">
    <property type="entry name" value="DUF247"/>
    <property type="match status" value="1"/>
</dbReference>
<dbReference type="InterPro" id="IPR004158">
    <property type="entry name" value="DUF247_pln"/>
</dbReference>